<keyword evidence="1" id="KW-0732">Signal</keyword>
<feature type="signal peptide" evidence="1">
    <location>
        <begin position="1"/>
        <end position="21"/>
    </location>
</feature>
<reference evidence="2" key="1">
    <citation type="submission" date="2020-02" db="EMBL/GenBank/DDBJ databases">
        <authorList>
            <person name="Meier V. D."/>
        </authorList>
    </citation>
    <scope>NUCLEOTIDE SEQUENCE</scope>
    <source>
        <strain evidence="2">AVDCRST_MAG89</strain>
    </source>
</reference>
<dbReference type="AlphaFoldDB" id="A0A6J4M7S5"/>
<protein>
    <submittedName>
        <fullName evidence="2">Uncharacterized protein</fullName>
    </submittedName>
</protein>
<gene>
    <name evidence="2" type="ORF">AVDCRST_MAG89-3212</name>
</gene>
<accession>A0A6J4M7S5</accession>
<feature type="chain" id="PRO_5026690928" evidence="1">
    <location>
        <begin position="22"/>
        <end position="222"/>
    </location>
</feature>
<sequence length="222" mass="23346">MLQPFARLVGLSALVLATACADPNGPEEVLPTVELSVSQGTELARGIALLVNTEMDQMQAQMVSRMKAGQQLPTTWSATLPCGSGGTMKMAGTLVTFTTGPSQPWIGFTADGGTLFQDCAIPAGGKVVRLATDPAHPHVSMGHRLQVGAPLRYQGNQVSTMYGDSTYLSVTVAGEPAVGCPFMVTTDFNPETKQRVLTAQFCQVAVSDSLPWNPTQGPPLIP</sequence>
<dbReference type="PROSITE" id="PS51257">
    <property type="entry name" value="PROKAR_LIPOPROTEIN"/>
    <property type="match status" value="1"/>
</dbReference>
<name>A0A6J4M7S5_9BACT</name>
<proteinExistence type="predicted"/>
<evidence type="ECO:0000313" key="2">
    <source>
        <dbReference type="EMBL" id="CAA9352529.1"/>
    </source>
</evidence>
<dbReference type="EMBL" id="CADCTV010000668">
    <property type="protein sequence ID" value="CAA9352529.1"/>
    <property type="molecule type" value="Genomic_DNA"/>
</dbReference>
<organism evidence="2">
    <name type="scientific">uncultured Gemmatimonadota bacterium</name>
    <dbReference type="NCBI Taxonomy" id="203437"/>
    <lineage>
        <taxon>Bacteria</taxon>
        <taxon>Pseudomonadati</taxon>
        <taxon>Gemmatimonadota</taxon>
        <taxon>environmental samples</taxon>
    </lineage>
</organism>
<evidence type="ECO:0000256" key="1">
    <source>
        <dbReference type="SAM" id="SignalP"/>
    </source>
</evidence>